<reference evidence="1 2" key="1">
    <citation type="submission" date="2018-08" db="EMBL/GenBank/DDBJ databases">
        <title>A genome reference for cultivated species of the human gut microbiota.</title>
        <authorList>
            <person name="Zou Y."/>
            <person name="Xue W."/>
            <person name="Luo G."/>
        </authorList>
    </citation>
    <scope>NUCLEOTIDE SEQUENCE [LARGE SCALE GENOMIC DNA]</scope>
    <source>
        <strain evidence="1 2">OF03-11</strain>
    </source>
</reference>
<gene>
    <name evidence="1" type="ORF">DXA53_03920</name>
</gene>
<comment type="caution">
    <text evidence="1">The sequence shown here is derived from an EMBL/GenBank/DDBJ whole genome shotgun (WGS) entry which is preliminary data.</text>
</comment>
<dbReference type="RefSeq" id="WP_118103083.1">
    <property type="nucleotide sequence ID" value="NZ_JABWDG010000005.1"/>
</dbReference>
<protein>
    <submittedName>
        <fullName evidence="1">Uncharacterized protein</fullName>
    </submittedName>
</protein>
<dbReference type="InterPro" id="IPR011990">
    <property type="entry name" value="TPR-like_helical_dom_sf"/>
</dbReference>
<dbReference type="Proteomes" id="UP000284434">
    <property type="component" value="Unassembled WGS sequence"/>
</dbReference>
<name>A0A413IF07_9BACT</name>
<accession>A0A413IF07</accession>
<evidence type="ECO:0000313" key="2">
    <source>
        <dbReference type="Proteomes" id="UP000284434"/>
    </source>
</evidence>
<proteinExistence type="predicted"/>
<dbReference type="SUPFAM" id="SSF48452">
    <property type="entry name" value="TPR-like"/>
    <property type="match status" value="1"/>
</dbReference>
<dbReference type="PROSITE" id="PS51257">
    <property type="entry name" value="PROKAR_LIPOPROTEIN"/>
    <property type="match status" value="1"/>
</dbReference>
<organism evidence="1 2">
    <name type="scientific">Odoribacter splanchnicus</name>
    <dbReference type="NCBI Taxonomy" id="28118"/>
    <lineage>
        <taxon>Bacteria</taxon>
        <taxon>Pseudomonadati</taxon>
        <taxon>Bacteroidota</taxon>
        <taxon>Bacteroidia</taxon>
        <taxon>Bacteroidales</taxon>
        <taxon>Odoribacteraceae</taxon>
        <taxon>Odoribacter</taxon>
    </lineage>
</organism>
<sequence length="114" mass="13164">MKFFLIICGVLVGMMGCSSKYYMRRGDRMAETGRFYKAGSKYEKAYHKTKSKDFQALAAIKAGQVNQNVNRLKEAYNWLRKAERANPQMPEIYLKVAQACGDERRYRYGEGILS</sequence>
<dbReference type="AlphaFoldDB" id="A0A413IF07"/>
<dbReference type="Gene3D" id="1.25.40.10">
    <property type="entry name" value="Tetratricopeptide repeat domain"/>
    <property type="match status" value="1"/>
</dbReference>
<evidence type="ECO:0000313" key="1">
    <source>
        <dbReference type="EMBL" id="RGY09005.1"/>
    </source>
</evidence>
<dbReference type="EMBL" id="QSCO01000004">
    <property type="protein sequence ID" value="RGY09005.1"/>
    <property type="molecule type" value="Genomic_DNA"/>
</dbReference>